<dbReference type="Proteomes" id="UP001215598">
    <property type="component" value="Unassembled WGS sequence"/>
</dbReference>
<comment type="caution">
    <text evidence="2">The sequence shown here is derived from an EMBL/GenBank/DDBJ whole genome shotgun (WGS) entry which is preliminary data.</text>
</comment>
<accession>A0AAD7KED0</accession>
<feature type="compositionally biased region" description="Basic and acidic residues" evidence="1">
    <location>
        <begin position="176"/>
        <end position="191"/>
    </location>
</feature>
<proteinExistence type="predicted"/>
<feature type="region of interest" description="Disordered" evidence="1">
    <location>
        <begin position="175"/>
        <end position="231"/>
    </location>
</feature>
<dbReference type="AlphaFoldDB" id="A0AAD7KED0"/>
<sequence length="231" mass="24574">MAVGSTRARVNKGMAVGSICVRVNEGNGGEIRPPVARGKLAVGCARARVNEESRQPDPTAHTSGTAVGSTRARIKEGMAVGSICVRVNEGNGGEIRPPVARGKLAVGCTRPSVNDESRQPDPTAHTSGTAVGSTRTRMKEGNAVGFSRARVNEGTAVGSICARINEEMAARSNRVRVNEGRRRDPTAQAERRKWRWDPAAGAQTRDGGGVQPREEVVRPNHRAIDREIQGI</sequence>
<feature type="region of interest" description="Disordered" evidence="1">
    <location>
        <begin position="109"/>
        <end position="139"/>
    </location>
</feature>
<reference evidence="2" key="1">
    <citation type="submission" date="2023-03" db="EMBL/GenBank/DDBJ databases">
        <title>Massive genome expansion in bonnet fungi (Mycena s.s.) driven by repeated elements and novel gene families across ecological guilds.</title>
        <authorList>
            <consortium name="Lawrence Berkeley National Laboratory"/>
            <person name="Harder C.B."/>
            <person name="Miyauchi S."/>
            <person name="Viragh M."/>
            <person name="Kuo A."/>
            <person name="Thoen E."/>
            <person name="Andreopoulos B."/>
            <person name="Lu D."/>
            <person name="Skrede I."/>
            <person name="Drula E."/>
            <person name="Henrissat B."/>
            <person name="Morin E."/>
            <person name="Kohler A."/>
            <person name="Barry K."/>
            <person name="LaButti K."/>
            <person name="Morin E."/>
            <person name="Salamov A."/>
            <person name="Lipzen A."/>
            <person name="Mereny Z."/>
            <person name="Hegedus B."/>
            <person name="Baldrian P."/>
            <person name="Stursova M."/>
            <person name="Weitz H."/>
            <person name="Taylor A."/>
            <person name="Grigoriev I.V."/>
            <person name="Nagy L.G."/>
            <person name="Martin F."/>
            <person name="Kauserud H."/>
        </authorList>
    </citation>
    <scope>NUCLEOTIDE SEQUENCE</scope>
    <source>
        <strain evidence="2">CBHHK182m</strain>
    </source>
</reference>
<feature type="compositionally biased region" description="Basic and acidic residues" evidence="1">
    <location>
        <begin position="212"/>
        <end position="231"/>
    </location>
</feature>
<evidence type="ECO:0000313" key="2">
    <source>
        <dbReference type="EMBL" id="KAJ7783029.1"/>
    </source>
</evidence>
<keyword evidence="3" id="KW-1185">Reference proteome</keyword>
<dbReference type="EMBL" id="JARKIB010000003">
    <property type="protein sequence ID" value="KAJ7783029.1"/>
    <property type="molecule type" value="Genomic_DNA"/>
</dbReference>
<protein>
    <submittedName>
        <fullName evidence="2">Uncharacterized protein</fullName>
    </submittedName>
</protein>
<evidence type="ECO:0000256" key="1">
    <source>
        <dbReference type="SAM" id="MobiDB-lite"/>
    </source>
</evidence>
<feature type="compositionally biased region" description="Polar residues" evidence="1">
    <location>
        <begin position="124"/>
        <end position="135"/>
    </location>
</feature>
<evidence type="ECO:0000313" key="3">
    <source>
        <dbReference type="Proteomes" id="UP001215598"/>
    </source>
</evidence>
<feature type="region of interest" description="Disordered" evidence="1">
    <location>
        <begin position="50"/>
        <end position="71"/>
    </location>
</feature>
<organism evidence="2 3">
    <name type="scientific">Mycena metata</name>
    <dbReference type="NCBI Taxonomy" id="1033252"/>
    <lineage>
        <taxon>Eukaryota</taxon>
        <taxon>Fungi</taxon>
        <taxon>Dikarya</taxon>
        <taxon>Basidiomycota</taxon>
        <taxon>Agaricomycotina</taxon>
        <taxon>Agaricomycetes</taxon>
        <taxon>Agaricomycetidae</taxon>
        <taxon>Agaricales</taxon>
        <taxon>Marasmiineae</taxon>
        <taxon>Mycenaceae</taxon>
        <taxon>Mycena</taxon>
    </lineage>
</organism>
<gene>
    <name evidence="2" type="ORF">B0H16DRAFT_1495100</name>
</gene>
<name>A0AAD7KED0_9AGAR</name>